<evidence type="ECO:0000313" key="2">
    <source>
        <dbReference type="EMBL" id="KAH0575439.1"/>
    </source>
</evidence>
<keyword evidence="3" id="KW-1185">Reference proteome</keyword>
<dbReference type="InterPro" id="IPR053248">
    <property type="entry name" value="Zinc_finger_MYND_domain"/>
</dbReference>
<evidence type="ECO:0000313" key="3">
    <source>
        <dbReference type="Proteomes" id="UP000018208"/>
    </source>
</evidence>
<reference evidence="1 2" key="1">
    <citation type="journal article" date="2014" name="PLoS Genet.">
        <title>The Genome of Spironucleus salmonicida Highlights a Fish Pathogen Adapted to Fluctuating Environments.</title>
        <authorList>
            <person name="Xu F."/>
            <person name="Jerlstrom-Hultqvist J."/>
            <person name="Einarsson E."/>
            <person name="Astvaldsson A."/>
            <person name="Svard S.G."/>
            <person name="Andersson J.O."/>
        </authorList>
    </citation>
    <scope>NUCLEOTIDE SEQUENCE</scope>
    <source>
        <strain evidence="2">ATCC 50377</strain>
    </source>
</reference>
<dbReference type="EMBL" id="AUWU02000003">
    <property type="protein sequence ID" value="KAH0575439.1"/>
    <property type="molecule type" value="Genomic_DNA"/>
</dbReference>
<dbReference type="AlphaFoldDB" id="V6LSQ4"/>
<evidence type="ECO:0000313" key="1">
    <source>
        <dbReference type="EMBL" id="EST47645.1"/>
    </source>
</evidence>
<reference evidence="2" key="2">
    <citation type="submission" date="2020-12" db="EMBL/GenBank/DDBJ databases">
        <title>New Spironucleus salmonicida genome in near-complete chromosomes.</title>
        <authorList>
            <person name="Xu F."/>
            <person name="Kurt Z."/>
            <person name="Jimenez-Gonzalez A."/>
            <person name="Astvaldsson A."/>
            <person name="Andersson J.O."/>
            <person name="Svard S.G."/>
        </authorList>
    </citation>
    <scope>NUCLEOTIDE SEQUENCE</scope>
    <source>
        <strain evidence="2">ATCC 50377</strain>
    </source>
</reference>
<sequence>MNSNSRLFANETTENEIQWRTILEQQNIRTNFHLLRPLNPLSSSYSQTCDICSNPAILACISCHSKWCSHEHFLLDDEPVHSHICSKLTELWFIAYENKHGNEIEALLTNSSEMKIERGLLMEIRRICLERCSGYVADRNWIMAVAPSLRVVGLSEKIFGKRSLEFISAGLLMAKCHLGLKKYEYVNRHLQVLNVQIMDIINDELQRVSGQIDKRLVFKEEPKNLGENRIKFPFVQIPIKVIEKMNNEIVAVQGRLYHLFGAFFQSLGESEESIDFFGASIYFLSLAYGPTALKTTLGYLELGKSMLIGQKPFHSPHNPKIRYSEQNAIVKKVLNIVQFSVDVWDTMIRRAINTNTQLLYDFCEIGEPRLLLQDAKAISSLYVGTASSYYCSASVTLAFLFLSFDKDYESVVEAKIAQKALQGYFIWNDEINSQEYQRMKFLQKDVSDILSILETPDVMKRIAIVETNARSRV</sequence>
<dbReference type="EMBL" id="KI546038">
    <property type="protein sequence ID" value="EST47645.1"/>
    <property type="molecule type" value="Genomic_DNA"/>
</dbReference>
<name>V6LSQ4_9EUKA</name>
<dbReference type="OrthoDB" id="3174329at2759"/>
<dbReference type="PANTHER" id="PTHR46533:SF1">
    <property type="entry name" value="ZINC FINGER MYND DOMAIN-CONTAINING PROTEIN 12"/>
    <property type="match status" value="1"/>
</dbReference>
<protein>
    <recommendedName>
        <fullName evidence="4">MYND-type domain-containing protein</fullName>
    </recommendedName>
</protein>
<dbReference type="VEuPathDB" id="GiardiaDB:SS50377_23072"/>
<organism evidence="1">
    <name type="scientific">Spironucleus salmonicida</name>
    <dbReference type="NCBI Taxonomy" id="348837"/>
    <lineage>
        <taxon>Eukaryota</taxon>
        <taxon>Metamonada</taxon>
        <taxon>Diplomonadida</taxon>
        <taxon>Hexamitidae</taxon>
        <taxon>Hexamitinae</taxon>
        <taxon>Spironucleus</taxon>
    </lineage>
</organism>
<dbReference type="PANTHER" id="PTHR46533">
    <property type="entry name" value="ZINC FINGER MYND DOMAIN-CONTAINING PROTEIN 12"/>
    <property type="match status" value="1"/>
</dbReference>
<gene>
    <name evidence="1" type="ORF">SS50377_12340</name>
    <name evidence="2" type="ORF">SS50377_23072</name>
</gene>
<dbReference type="Proteomes" id="UP000018208">
    <property type="component" value="Unassembled WGS sequence"/>
</dbReference>
<accession>V6LSQ4</accession>
<proteinExistence type="predicted"/>
<evidence type="ECO:0008006" key="4">
    <source>
        <dbReference type="Google" id="ProtNLM"/>
    </source>
</evidence>